<evidence type="ECO:0000313" key="2">
    <source>
        <dbReference type="EMBL" id="MFC3002181.1"/>
    </source>
</evidence>
<dbReference type="SUPFAM" id="SSF52980">
    <property type="entry name" value="Restriction endonuclease-like"/>
    <property type="match status" value="1"/>
</dbReference>
<proteinExistence type="predicted"/>
<evidence type="ECO:0000313" key="3">
    <source>
        <dbReference type="Proteomes" id="UP001595420"/>
    </source>
</evidence>
<gene>
    <name evidence="2" type="ORF">ACFOD3_19930</name>
</gene>
<dbReference type="PANTHER" id="PTHR36558">
    <property type="entry name" value="GLR1098 PROTEIN"/>
    <property type="match status" value="1"/>
</dbReference>
<keyword evidence="3" id="KW-1185">Reference proteome</keyword>
<keyword evidence="2" id="KW-0378">Hydrolase</keyword>
<keyword evidence="2" id="KW-0255">Endonuclease</keyword>
<dbReference type="EMBL" id="JBHRSB010000006">
    <property type="protein sequence ID" value="MFC3002181.1"/>
    <property type="molecule type" value="Genomic_DNA"/>
</dbReference>
<comment type="caution">
    <text evidence="2">The sequence shown here is derived from an EMBL/GenBank/DDBJ whole genome shotgun (WGS) entry which is preliminary data.</text>
</comment>
<dbReference type="Gene3D" id="3.90.1570.10">
    <property type="entry name" value="tt1808, chain A"/>
    <property type="match status" value="1"/>
</dbReference>
<dbReference type="PANTHER" id="PTHR36558:SF1">
    <property type="entry name" value="RESTRICTION ENDONUCLEASE DOMAIN-CONTAINING PROTEIN-RELATED"/>
    <property type="match status" value="1"/>
</dbReference>
<dbReference type="InterPro" id="IPR011335">
    <property type="entry name" value="Restrct_endonuc-II-like"/>
</dbReference>
<keyword evidence="2" id="KW-0540">Nuclease</keyword>
<evidence type="ECO:0000259" key="1">
    <source>
        <dbReference type="Pfam" id="PF05685"/>
    </source>
</evidence>
<dbReference type="InterPro" id="IPR012296">
    <property type="entry name" value="Nuclease_put_TT1808"/>
</dbReference>
<dbReference type="InterPro" id="IPR008538">
    <property type="entry name" value="Uma2"/>
</dbReference>
<dbReference type="GO" id="GO:0004519">
    <property type="term" value="F:endonuclease activity"/>
    <property type="evidence" value="ECO:0007669"/>
    <property type="project" value="UniProtKB-KW"/>
</dbReference>
<organism evidence="2 3">
    <name type="scientific">Falsiroseomonas tokyonensis</name>
    <dbReference type="NCBI Taxonomy" id="430521"/>
    <lineage>
        <taxon>Bacteria</taxon>
        <taxon>Pseudomonadati</taxon>
        <taxon>Pseudomonadota</taxon>
        <taxon>Alphaproteobacteria</taxon>
        <taxon>Acetobacterales</taxon>
        <taxon>Roseomonadaceae</taxon>
        <taxon>Falsiroseomonas</taxon>
    </lineage>
</organism>
<feature type="domain" description="Putative restriction endonuclease" evidence="1">
    <location>
        <begin position="15"/>
        <end position="174"/>
    </location>
</feature>
<dbReference type="Pfam" id="PF05685">
    <property type="entry name" value="Uma2"/>
    <property type="match status" value="1"/>
</dbReference>
<name>A0ABV7BZ11_9PROT</name>
<protein>
    <submittedName>
        <fullName evidence="2">Uma2 family endonuclease</fullName>
    </submittedName>
</protein>
<sequence>MQPEADPASPSMSRPDFYAWALAEDRGRHELVEGRVQAMPRRTVGHARTRAACWRALAEAIGLKGIAAEVLMGSAVEIGEATVHVPDLVVAAGPPLPGDAIAVPNPVVVVEIASVGRVDLSRKLVDYLSTSSIRHYLVLLPDTRILVHHRRAEDGTIQSAILREGLLTLDPPGLKVAVEALFPKA</sequence>
<dbReference type="Proteomes" id="UP001595420">
    <property type="component" value="Unassembled WGS sequence"/>
</dbReference>
<dbReference type="CDD" id="cd06260">
    <property type="entry name" value="DUF820-like"/>
    <property type="match status" value="1"/>
</dbReference>
<reference evidence="3" key="1">
    <citation type="journal article" date="2019" name="Int. J. Syst. Evol. Microbiol.">
        <title>The Global Catalogue of Microorganisms (GCM) 10K type strain sequencing project: providing services to taxonomists for standard genome sequencing and annotation.</title>
        <authorList>
            <consortium name="The Broad Institute Genomics Platform"/>
            <consortium name="The Broad Institute Genome Sequencing Center for Infectious Disease"/>
            <person name="Wu L."/>
            <person name="Ma J."/>
        </authorList>
    </citation>
    <scope>NUCLEOTIDE SEQUENCE [LARGE SCALE GENOMIC DNA]</scope>
    <source>
        <strain evidence="3">CGMCC 1.16855</strain>
    </source>
</reference>
<accession>A0ABV7BZ11</accession>